<accession>A6HW81</accession>
<proteinExistence type="predicted"/>
<protein>
    <submittedName>
        <fullName evidence="1">RCG28679</fullName>
    </submittedName>
</protein>
<dbReference type="EMBL" id="CH473952">
    <property type="protein sequence ID" value="EDL82367.1"/>
    <property type="molecule type" value="Genomic_DNA"/>
</dbReference>
<sequence>MLSLRGLKALWVCMSHIAMSCSAFEQI</sequence>
<gene>
    <name evidence="1" type="ORF">rCG_28679</name>
</gene>
<evidence type="ECO:0000313" key="1">
    <source>
        <dbReference type="EMBL" id="EDL82367.1"/>
    </source>
</evidence>
<dbReference type="PROSITE" id="PS51257">
    <property type="entry name" value="PROKAR_LIPOPROTEIN"/>
    <property type="match status" value="1"/>
</dbReference>
<name>A6HW81_RAT</name>
<dbReference type="AlphaFoldDB" id="A6HW81"/>
<reference evidence="2" key="1">
    <citation type="submission" date="2005-09" db="EMBL/GenBank/DDBJ databases">
        <authorList>
            <person name="Mural R.J."/>
            <person name="Li P.W."/>
            <person name="Adams M.D."/>
            <person name="Amanatides P.G."/>
            <person name="Baden-Tillson H."/>
            <person name="Barnstead M."/>
            <person name="Chin S.H."/>
            <person name="Dew I."/>
            <person name="Evans C.A."/>
            <person name="Ferriera S."/>
            <person name="Flanigan M."/>
            <person name="Fosler C."/>
            <person name="Glodek A."/>
            <person name="Gu Z."/>
            <person name="Holt R.A."/>
            <person name="Jennings D."/>
            <person name="Kraft C.L."/>
            <person name="Lu F."/>
            <person name="Nguyen T."/>
            <person name="Nusskern D.R."/>
            <person name="Pfannkoch C.M."/>
            <person name="Sitter C."/>
            <person name="Sutton G.G."/>
            <person name="Venter J.C."/>
            <person name="Wang Z."/>
            <person name="Woodage T."/>
            <person name="Zheng X.H."/>
            <person name="Zhong F."/>
        </authorList>
    </citation>
    <scope>NUCLEOTIDE SEQUENCE [LARGE SCALE GENOMIC DNA]</scope>
    <source>
        <strain>BN</strain>
        <strain evidence="2">Sprague-Dawley</strain>
    </source>
</reference>
<evidence type="ECO:0000313" key="2">
    <source>
        <dbReference type="Proteomes" id="UP000234681"/>
    </source>
</evidence>
<dbReference type="Proteomes" id="UP000234681">
    <property type="component" value="Chromosome 2"/>
</dbReference>
<feature type="non-terminal residue" evidence="1">
    <location>
        <position position="27"/>
    </location>
</feature>
<organism evidence="1 2">
    <name type="scientific">Rattus norvegicus</name>
    <name type="common">Rat</name>
    <dbReference type="NCBI Taxonomy" id="10116"/>
    <lineage>
        <taxon>Eukaryota</taxon>
        <taxon>Metazoa</taxon>
        <taxon>Chordata</taxon>
        <taxon>Craniata</taxon>
        <taxon>Vertebrata</taxon>
        <taxon>Euteleostomi</taxon>
        <taxon>Mammalia</taxon>
        <taxon>Eutheria</taxon>
        <taxon>Euarchontoglires</taxon>
        <taxon>Glires</taxon>
        <taxon>Rodentia</taxon>
        <taxon>Myomorpha</taxon>
        <taxon>Muroidea</taxon>
        <taxon>Muridae</taxon>
        <taxon>Murinae</taxon>
        <taxon>Rattus</taxon>
    </lineage>
</organism>